<reference evidence="10 11" key="1">
    <citation type="submission" date="2019-12" db="EMBL/GenBank/DDBJ databases">
        <title>Genomic-based taxomic classification of the family Erythrobacteraceae.</title>
        <authorList>
            <person name="Xu L."/>
        </authorList>
    </citation>
    <scope>NUCLEOTIDE SEQUENCE [LARGE SCALE GENOMIC DNA]</scope>
    <source>
        <strain evidence="10 11">KEMB 9005-328</strain>
    </source>
</reference>
<dbReference type="AlphaFoldDB" id="A0A845AQB3"/>
<evidence type="ECO:0000256" key="6">
    <source>
        <dbReference type="ARBA" id="ARBA00023136"/>
    </source>
</evidence>
<name>A0A845AQB3_9SPHN</name>
<keyword evidence="4" id="KW-1134">Transmembrane beta strand</keyword>
<evidence type="ECO:0000256" key="9">
    <source>
        <dbReference type="SAM" id="SignalP"/>
    </source>
</evidence>
<evidence type="ECO:0000256" key="1">
    <source>
        <dbReference type="ARBA" id="ARBA00004442"/>
    </source>
</evidence>
<dbReference type="Pfam" id="PF02321">
    <property type="entry name" value="OEP"/>
    <property type="match status" value="2"/>
</dbReference>
<keyword evidence="6" id="KW-0472">Membrane</keyword>
<keyword evidence="9" id="KW-0732">Signal</keyword>
<dbReference type="InterPro" id="IPR051906">
    <property type="entry name" value="TolC-like"/>
</dbReference>
<dbReference type="Gene3D" id="1.20.1600.10">
    <property type="entry name" value="Outer membrane efflux proteins (OEP)"/>
    <property type="match status" value="1"/>
</dbReference>
<proteinExistence type="inferred from homology"/>
<feature type="coiled-coil region" evidence="8">
    <location>
        <begin position="149"/>
        <end position="200"/>
    </location>
</feature>
<dbReference type="RefSeq" id="WP_160753426.1">
    <property type="nucleotide sequence ID" value="NZ_WTYA01000007.1"/>
</dbReference>
<evidence type="ECO:0000313" key="10">
    <source>
        <dbReference type="EMBL" id="MXP29118.1"/>
    </source>
</evidence>
<dbReference type="EMBL" id="WTYA01000007">
    <property type="protein sequence ID" value="MXP29118.1"/>
    <property type="molecule type" value="Genomic_DNA"/>
</dbReference>
<dbReference type="GO" id="GO:0009279">
    <property type="term" value="C:cell outer membrane"/>
    <property type="evidence" value="ECO:0007669"/>
    <property type="project" value="UniProtKB-SubCell"/>
</dbReference>
<feature type="signal peptide" evidence="9">
    <location>
        <begin position="1"/>
        <end position="16"/>
    </location>
</feature>
<evidence type="ECO:0000256" key="5">
    <source>
        <dbReference type="ARBA" id="ARBA00022692"/>
    </source>
</evidence>
<keyword evidence="7" id="KW-0998">Cell outer membrane</keyword>
<accession>A0A845AQB3</accession>
<dbReference type="OrthoDB" id="7424012at2"/>
<gene>
    <name evidence="10" type="ORF">GRI58_09825</name>
</gene>
<evidence type="ECO:0000256" key="8">
    <source>
        <dbReference type="SAM" id="Coils"/>
    </source>
</evidence>
<dbReference type="GO" id="GO:0015562">
    <property type="term" value="F:efflux transmembrane transporter activity"/>
    <property type="evidence" value="ECO:0007669"/>
    <property type="project" value="InterPro"/>
</dbReference>
<evidence type="ECO:0000256" key="7">
    <source>
        <dbReference type="ARBA" id="ARBA00023237"/>
    </source>
</evidence>
<comment type="caution">
    <text evidence="10">The sequence shown here is derived from an EMBL/GenBank/DDBJ whole genome shotgun (WGS) entry which is preliminary data.</text>
</comment>
<keyword evidence="11" id="KW-1185">Reference proteome</keyword>
<dbReference type="GO" id="GO:0015288">
    <property type="term" value="F:porin activity"/>
    <property type="evidence" value="ECO:0007669"/>
    <property type="project" value="TreeGrafter"/>
</dbReference>
<dbReference type="GO" id="GO:1990281">
    <property type="term" value="C:efflux pump complex"/>
    <property type="evidence" value="ECO:0007669"/>
    <property type="project" value="TreeGrafter"/>
</dbReference>
<dbReference type="PANTHER" id="PTHR30026:SF20">
    <property type="entry name" value="OUTER MEMBRANE PROTEIN TOLC"/>
    <property type="match status" value="1"/>
</dbReference>
<dbReference type="InterPro" id="IPR003423">
    <property type="entry name" value="OMP_efflux"/>
</dbReference>
<keyword evidence="3" id="KW-0813">Transport</keyword>
<comment type="similarity">
    <text evidence="2">Belongs to the outer membrane factor (OMF) (TC 1.B.17) family.</text>
</comment>
<keyword evidence="5" id="KW-0812">Transmembrane</keyword>
<comment type="subcellular location">
    <subcellularLocation>
        <location evidence="1">Cell outer membrane</location>
    </subcellularLocation>
</comment>
<keyword evidence="8" id="KW-0175">Coiled coil</keyword>
<dbReference type="Proteomes" id="UP000439780">
    <property type="component" value="Unassembled WGS sequence"/>
</dbReference>
<evidence type="ECO:0000256" key="3">
    <source>
        <dbReference type="ARBA" id="ARBA00022448"/>
    </source>
</evidence>
<protein>
    <submittedName>
        <fullName evidence="10">Channel protein TolC</fullName>
    </submittedName>
</protein>
<evidence type="ECO:0000256" key="4">
    <source>
        <dbReference type="ARBA" id="ARBA00022452"/>
    </source>
</evidence>
<evidence type="ECO:0000313" key="11">
    <source>
        <dbReference type="Proteomes" id="UP000439780"/>
    </source>
</evidence>
<feature type="chain" id="PRO_5033041909" evidence="9">
    <location>
        <begin position="17"/>
        <end position="422"/>
    </location>
</feature>
<sequence length="422" mass="44023">MRNSVLVALLSGSVLAAPAHGQSLDSVIDATLAHSPTLAAARARADAAAAKVDEARGARLPQVDVKGQLGYGRIDPQGFFNLPADNVTPRTAALNVELPLFTGGRLGAAKRQAEGGEAAANSAVEAARLALRVQAVKAYADELGAQKRIASYSRMVDALKETLRQAKLMFTAGNGTSTDVSQAEARLAQAQAGLAAAEGERQSALTRLKTLTGKSITPDAELPGPPPVPANIDEAVAQAMAHNPQLAQSEAMIKSAKAGLDGARAERLPSVSAYAEASTVRDEFFPGYKADSTSAGVRLRWKLFSGGQTSARERGAAANLEASKHDYQAARDMIEQQATQGFETVRAARAVFKAAEARASASESALRSTRLEVQSGAKPQLALLDAEREAIDAESSRISAQGNLLVAAYSLRAIAGMDEATR</sequence>
<evidence type="ECO:0000256" key="2">
    <source>
        <dbReference type="ARBA" id="ARBA00007613"/>
    </source>
</evidence>
<organism evidence="10 11">
    <name type="scientific">Qipengyuania algicida</name>
    <dbReference type="NCBI Taxonomy" id="1836209"/>
    <lineage>
        <taxon>Bacteria</taxon>
        <taxon>Pseudomonadati</taxon>
        <taxon>Pseudomonadota</taxon>
        <taxon>Alphaproteobacteria</taxon>
        <taxon>Sphingomonadales</taxon>
        <taxon>Erythrobacteraceae</taxon>
        <taxon>Qipengyuania</taxon>
    </lineage>
</organism>
<dbReference type="PANTHER" id="PTHR30026">
    <property type="entry name" value="OUTER MEMBRANE PROTEIN TOLC"/>
    <property type="match status" value="1"/>
</dbReference>
<dbReference type="SUPFAM" id="SSF56954">
    <property type="entry name" value="Outer membrane efflux proteins (OEP)"/>
    <property type="match status" value="1"/>
</dbReference>